<dbReference type="RefSeq" id="WP_039610744.1">
    <property type="nucleotide sequence ID" value="NZ_JWIC01000007.1"/>
</dbReference>
<organism evidence="1 2">
    <name type="scientific">Pseudoalteromonas luteoviolacea</name>
    <dbReference type="NCBI Taxonomy" id="43657"/>
    <lineage>
        <taxon>Bacteria</taxon>
        <taxon>Pseudomonadati</taxon>
        <taxon>Pseudomonadota</taxon>
        <taxon>Gammaproteobacteria</taxon>
        <taxon>Alteromonadales</taxon>
        <taxon>Pseudoalteromonadaceae</taxon>
        <taxon>Pseudoalteromonas</taxon>
    </lineage>
</organism>
<sequence length="233" mass="26120">MRYLRSAGLFVLVTTLFGCGSDSSGPTIPQPPSESQTEKIVTGVELHLFNRELNSTLSKEDIKRDESYQENTPIKYNHLIFGLDTVTEIVTLKASLFNLMPPSLISKAYALSPVPETTKENIQSIVITSPYDFNESVPAGSNLNQFFSVSFASIPNQYYVYKDDKRIYTALNEYIETADDEPLKSLGFSTDLILNTAPDADYPMSFYIEMTLDDGRVFSLESPDIQFLKSSEE</sequence>
<dbReference type="PROSITE" id="PS51257">
    <property type="entry name" value="PROKAR_LIPOPROTEIN"/>
    <property type="match status" value="1"/>
</dbReference>
<dbReference type="EMBL" id="JWIC01000007">
    <property type="protein sequence ID" value="KID56170.1"/>
    <property type="molecule type" value="Genomic_DNA"/>
</dbReference>
<dbReference type="Proteomes" id="UP000031327">
    <property type="component" value="Unassembled WGS sequence"/>
</dbReference>
<name>A0A0C1Q9S9_9GAMM</name>
<comment type="caution">
    <text evidence="1">The sequence shown here is derived from an EMBL/GenBank/DDBJ whole genome shotgun (WGS) entry which is preliminary data.</text>
</comment>
<evidence type="ECO:0000313" key="1">
    <source>
        <dbReference type="EMBL" id="KID56170.1"/>
    </source>
</evidence>
<dbReference type="OrthoDB" id="6312257at2"/>
<evidence type="ECO:0000313" key="2">
    <source>
        <dbReference type="Proteomes" id="UP000031327"/>
    </source>
</evidence>
<accession>A0A0C1Q9S9</accession>
<dbReference type="AlphaFoldDB" id="A0A0C1Q9S9"/>
<protein>
    <recommendedName>
        <fullName evidence="3">Lipoprotein</fullName>
    </recommendedName>
</protein>
<evidence type="ECO:0008006" key="3">
    <source>
        <dbReference type="Google" id="ProtNLM"/>
    </source>
</evidence>
<gene>
    <name evidence="1" type="ORF">JF50_17985</name>
</gene>
<proteinExistence type="predicted"/>
<reference evidence="1 2" key="1">
    <citation type="submission" date="2014-12" db="EMBL/GenBank/DDBJ databases">
        <title>Draft Genome Sequence of Pseudoalteromonas luteoviolacea HI1.</title>
        <authorList>
            <person name="Asahina A.Y."/>
            <person name="Hadfield M.G."/>
        </authorList>
    </citation>
    <scope>NUCLEOTIDE SEQUENCE [LARGE SCALE GENOMIC DNA]</scope>
    <source>
        <strain evidence="1 2">HI1</strain>
    </source>
</reference>